<proteinExistence type="predicted"/>
<protein>
    <submittedName>
        <fullName evidence="1">Uncharacterized protein</fullName>
    </submittedName>
</protein>
<reference evidence="1" key="1">
    <citation type="submission" date="2019-08" db="EMBL/GenBank/DDBJ databases">
        <authorList>
            <person name="Kucharzyk K."/>
            <person name="Murdoch R.W."/>
            <person name="Higgins S."/>
            <person name="Loffler F."/>
        </authorList>
    </citation>
    <scope>NUCLEOTIDE SEQUENCE</scope>
</reference>
<comment type="caution">
    <text evidence="1">The sequence shown here is derived from an EMBL/GenBank/DDBJ whole genome shotgun (WGS) entry which is preliminary data.</text>
</comment>
<dbReference type="AlphaFoldDB" id="A0A645G5K1"/>
<accession>A0A645G5K1</accession>
<gene>
    <name evidence="1" type="ORF">SDC9_169307</name>
</gene>
<dbReference type="EMBL" id="VSSQ01070027">
    <property type="protein sequence ID" value="MPN21925.1"/>
    <property type="molecule type" value="Genomic_DNA"/>
</dbReference>
<organism evidence="1">
    <name type="scientific">bioreactor metagenome</name>
    <dbReference type="NCBI Taxonomy" id="1076179"/>
    <lineage>
        <taxon>unclassified sequences</taxon>
        <taxon>metagenomes</taxon>
        <taxon>ecological metagenomes</taxon>
    </lineage>
</organism>
<name>A0A645G5K1_9ZZZZ</name>
<evidence type="ECO:0000313" key="1">
    <source>
        <dbReference type="EMBL" id="MPN21925.1"/>
    </source>
</evidence>
<sequence length="32" mass="3599">MTYNDGYAGKIWDDMSSGLDEIAKKYKNLISA</sequence>